<dbReference type="Pfam" id="PF00933">
    <property type="entry name" value="Glyco_hydro_3"/>
    <property type="match status" value="1"/>
</dbReference>
<dbReference type="InterPro" id="IPR017853">
    <property type="entry name" value="GH"/>
</dbReference>
<sequence length="406" mass="40603">MPLLSGRMPAPRSVSHALIGVLAASALLVGCTSAQPEPEQPAPPGPSLVAGTAPVPAAPAPVVPAAPVCGDPAAAVAAMSTRDKLAQLLMVGVTGAADARTAAAEYHVGGIMVGSWTDLSMLTDGSLPDIANAGLLPLAVSVDEEGGRVSRLSGLIGPQPSARVLAQTKTPDEVRAIARDRGAKMRNLGITVDFAPVVDVSDAPDNTVIGDRSFGADPTTVTDYAGAYAQGLREAGVLPVLKHFPGHGSGSGDSHVGSVVAPSLEQLQASDLVPYRTLAAQAPVGVMVGHVEVPGLTGSDPASLSPQAYGLLRSGGYGGPPFGGVVFTDDLSGMQAISDRLGVAEAVLRALQAGADVALWLSTGEVPAVLDRLEKAVGAGELTMSGVDGAVTRIVAMKGPSPRCGG</sequence>
<evidence type="ECO:0000313" key="9">
    <source>
        <dbReference type="Proteomes" id="UP000254291"/>
    </source>
</evidence>
<dbReference type="GO" id="GO:0004563">
    <property type="term" value="F:beta-N-acetylhexosaminidase activity"/>
    <property type="evidence" value="ECO:0007669"/>
    <property type="project" value="UniProtKB-EC"/>
</dbReference>
<dbReference type="Proteomes" id="UP000254291">
    <property type="component" value="Unassembled WGS sequence"/>
</dbReference>
<reference evidence="8 9" key="1">
    <citation type="submission" date="2018-06" db="EMBL/GenBank/DDBJ databases">
        <authorList>
            <consortium name="Pathogen Informatics"/>
            <person name="Doyle S."/>
        </authorList>
    </citation>
    <scope>NUCLEOTIDE SEQUENCE [LARGE SCALE GENOMIC DNA]</scope>
    <source>
        <strain evidence="8 9">NCTC10742</strain>
    </source>
</reference>
<evidence type="ECO:0000313" key="8">
    <source>
        <dbReference type="EMBL" id="STZ41050.1"/>
    </source>
</evidence>
<comment type="catalytic activity">
    <reaction evidence="1">
        <text>Hydrolysis of terminal non-reducing N-acetyl-D-hexosamine residues in N-acetyl-beta-D-hexosaminides.</text>
        <dbReference type="EC" id="3.2.1.52"/>
    </reaction>
</comment>
<keyword evidence="5" id="KW-0326">Glycosidase</keyword>
<dbReference type="EC" id="3.2.1.52" evidence="3"/>
<dbReference type="EMBL" id="UGQM01000001">
    <property type="protein sequence ID" value="STZ41050.1"/>
    <property type="molecule type" value="Genomic_DNA"/>
</dbReference>
<dbReference type="Gene3D" id="3.20.20.300">
    <property type="entry name" value="Glycoside hydrolase, family 3, N-terminal domain"/>
    <property type="match status" value="1"/>
</dbReference>
<evidence type="ECO:0000256" key="4">
    <source>
        <dbReference type="ARBA" id="ARBA00022801"/>
    </source>
</evidence>
<dbReference type="InterPro" id="IPR001764">
    <property type="entry name" value="Glyco_hydro_3_N"/>
</dbReference>
<protein>
    <recommendedName>
        <fullName evidence="3">beta-N-acetylhexosaminidase</fullName>
        <ecNumber evidence="3">3.2.1.52</ecNumber>
    </recommendedName>
</protein>
<name>A0A378SEA9_9MYCO</name>
<feature type="domain" description="Glycoside hydrolase family 3 N-terminal" evidence="7">
    <location>
        <begin position="81"/>
        <end position="395"/>
    </location>
</feature>
<comment type="similarity">
    <text evidence="2">Belongs to the glycosyl hydrolase 3 family.</text>
</comment>
<gene>
    <name evidence="8" type="primary">ybbD</name>
    <name evidence="8" type="ORF">NCTC10742_00250</name>
</gene>
<feature type="signal peptide" evidence="6">
    <location>
        <begin position="1"/>
        <end position="34"/>
    </location>
</feature>
<keyword evidence="4 8" id="KW-0378">Hydrolase</keyword>
<evidence type="ECO:0000256" key="3">
    <source>
        <dbReference type="ARBA" id="ARBA00012663"/>
    </source>
</evidence>
<dbReference type="PANTHER" id="PTHR30480">
    <property type="entry name" value="BETA-HEXOSAMINIDASE-RELATED"/>
    <property type="match status" value="1"/>
</dbReference>
<feature type="chain" id="PRO_5016715014" description="beta-N-acetylhexosaminidase" evidence="6">
    <location>
        <begin position="35"/>
        <end position="406"/>
    </location>
</feature>
<evidence type="ECO:0000256" key="2">
    <source>
        <dbReference type="ARBA" id="ARBA00005336"/>
    </source>
</evidence>
<dbReference type="GO" id="GO:0005975">
    <property type="term" value="P:carbohydrate metabolic process"/>
    <property type="evidence" value="ECO:0007669"/>
    <property type="project" value="InterPro"/>
</dbReference>
<evidence type="ECO:0000256" key="6">
    <source>
        <dbReference type="SAM" id="SignalP"/>
    </source>
</evidence>
<dbReference type="GO" id="GO:0009254">
    <property type="term" value="P:peptidoglycan turnover"/>
    <property type="evidence" value="ECO:0007669"/>
    <property type="project" value="TreeGrafter"/>
</dbReference>
<dbReference type="PROSITE" id="PS51257">
    <property type="entry name" value="PROKAR_LIPOPROTEIN"/>
    <property type="match status" value="1"/>
</dbReference>
<dbReference type="AlphaFoldDB" id="A0A378SEA9"/>
<proteinExistence type="inferred from homology"/>
<keyword evidence="6" id="KW-0732">Signal</keyword>
<evidence type="ECO:0000256" key="1">
    <source>
        <dbReference type="ARBA" id="ARBA00001231"/>
    </source>
</evidence>
<dbReference type="SUPFAM" id="SSF51445">
    <property type="entry name" value="(Trans)glycosidases"/>
    <property type="match status" value="1"/>
</dbReference>
<dbReference type="PANTHER" id="PTHR30480:SF13">
    <property type="entry name" value="BETA-HEXOSAMINIDASE"/>
    <property type="match status" value="1"/>
</dbReference>
<accession>A0A378SEA9</accession>
<organism evidence="8 9">
    <name type="scientific">Mycolicibacterium gilvum</name>
    <dbReference type="NCBI Taxonomy" id="1804"/>
    <lineage>
        <taxon>Bacteria</taxon>
        <taxon>Bacillati</taxon>
        <taxon>Actinomycetota</taxon>
        <taxon>Actinomycetes</taxon>
        <taxon>Mycobacteriales</taxon>
        <taxon>Mycobacteriaceae</taxon>
        <taxon>Mycolicibacterium</taxon>
    </lineage>
</organism>
<evidence type="ECO:0000259" key="7">
    <source>
        <dbReference type="Pfam" id="PF00933"/>
    </source>
</evidence>
<evidence type="ECO:0000256" key="5">
    <source>
        <dbReference type="ARBA" id="ARBA00023295"/>
    </source>
</evidence>
<dbReference type="InterPro" id="IPR050226">
    <property type="entry name" value="NagZ_Beta-hexosaminidase"/>
</dbReference>
<dbReference type="InterPro" id="IPR036962">
    <property type="entry name" value="Glyco_hydro_3_N_sf"/>
</dbReference>